<sequence length="171" mass="19623">MNRMKNYIIIFLIFINISCNEKKTNKTYLANYVESIKEKHSLTENPLVLIDGYVEQYELMNDGAFLLLEEDIVNTEYLKKETAFKIYGEKGKNGAVLVKTILSELGNKNSNSDKKTIYVLDGKIISKNAYHKIEKNKIIGIATILEKNAIKELTSEKCDELIYVTTEMPKK</sequence>
<dbReference type="AlphaFoldDB" id="A0A2P6CFH5"/>
<reference evidence="1 2" key="1">
    <citation type="submission" date="2016-12" db="EMBL/GenBank/DDBJ databases">
        <title>Trade-off between light-utilization and light-protection in marine flavobacteria.</title>
        <authorList>
            <person name="Kumagai Y."/>
            <person name="Yoshizawa S."/>
            <person name="Kogure K."/>
            <person name="Iwasaki W."/>
        </authorList>
    </citation>
    <scope>NUCLEOTIDE SEQUENCE [LARGE SCALE GENOMIC DNA]</scope>
    <source>
        <strain evidence="1 2">KCTC 12100</strain>
    </source>
</reference>
<evidence type="ECO:0000313" key="2">
    <source>
        <dbReference type="Proteomes" id="UP000247345"/>
    </source>
</evidence>
<gene>
    <name evidence="1" type="ORF">BTO14_10315</name>
</gene>
<keyword evidence="2" id="KW-1185">Reference proteome</keyword>
<name>A0A2P6CFH5_9FLAO</name>
<organism evidence="1 2">
    <name type="scientific">Polaribacter butkevichii</name>
    <dbReference type="NCBI Taxonomy" id="218490"/>
    <lineage>
        <taxon>Bacteria</taxon>
        <taxon>Pseudomonadati</taxon>
        <taxon>Bacteroidota</taxon>
        <taxon>Flavobacteriia</taxon>
        <taxon>Flavobacteriales</taxon>
        <taxon>Flavobacteriaceae</taxon>
    </lineage>
</organism>
<comment type="caution">
    <text evidence="1">The sequence shown here is derived from an EMBL/GenBank/DDBJ whole genome shotgun (WGS) entry which is preliminary data.</text>
</comment>
<proteinExistence type="predicted"/>
<dbReference type="EMBL" id="MSCK01000001">
    <property type="protein sequence ID" value="PQJ73638.1"/>
    <property type="molecule type" value="Genomic_DNA"/>
</dbReference>
<dbReference type="Proteomes" id="UP000247345">
    <property type="component" value="Unassembled WGS sequence"/>
</dbReference>
<protein>
    <submittedName>
        <fullName evidence="1">Uncharacterized protein</fullName>
    </submittedName>
</protein>
<evidence type="ECO:0000313" key="1">
    <source>
        <dbReference type="EMBL" id="PQJ73638.1"/>
    </source>
</evidence>
<accession>A0A2P6CFH5</accession>